<dbReference type="RefSeq" id="WP_117175773.1">
    <property type="nucleotide sequence ID" value="NZ_QFZK01000003.1"/>
</dbReference>
<dbReference type="InterPro" id="IPR007730">
    <property type="entry name" value="SPOR-like_dom"/>
</dbReference>
<accession>A0A3E1REE9</accession>
<evidence type="ECO:0000256" key="1">
    <source>
        <dbReference type="SAM" id="MobiDB-lite"/>
    </source>
</evidence>
<feature type="compositionally biased region" description="Low complexity" evidence="1">
    <location>
        <begin position="140"/>
        <end position="151"/>
    </location>
</feature>
<dbReference type="GO" id="GO:0032506">
    <property type="term" value="P:cytokinetic process"/>
    <property type="evidence" value="ECO:0007669"/>
    <property type="project" value="TreeGrafter"/>
</dbReference>
<keyword evidence="5" id="KW-1185">Reference proteome</keyword>
<evidence type="ECO:0000256" key="2">
    <source>
        <dbReference type="SAM" id="Phobius"/>
    </source>
</evidence>
<sequence>MAFFKLRKAAGESQASAPAPESVDAMRRRARYRLAGAAILVLAAVVGFPLLFDNQPRPIAVDIPIDIPDKSRVKPLVASNPVTEAKQTEVAASGASTQAAAPGADASRGAAGAVAGAVTSAAKDSKPVPKEQQKEEVIISSSKPAAAPSAAKAEDKPVAKSEPKPEPKVLAKPAEKAADKSTDKAGDKAAATGRFIVQFGAFTDSARAHEARMKVEKTGLKTYAQVVEGPEGKKFRVRVGPFEKRSDAEKAAEKIKKLDLPAAILGL</sequence>
<organism evidence="4 5">
    <name type="scientific">Rhodoferax lacus</name>
    <dbReference type="NCBI Taxonomy" id="2184758"/>
    <lineage>
        <taxon>Bacteria</taxon>
        <taxon>Pseudomonadati</taxon>
        <taxon>Pseudomonadota</taxon>
        <taxon>Betaproteobacteria</taxon>
        <taxon>Burkholderiales</taxon>
        <taxon>Comamonadaceae</taxon>
        <taxon>Rhodoferax</taxon>
    </lineage>
</organism>
<dbReference type="OrthoDB" id="9181370at2"/>
<dbReference type="EMBL" id="QFZK01000003">
    <property type="protein sequence ID" value="RFO97745.1"/>
    <property type="molecule type" value="Genomic_DNA"/>
</dbReference>
<reference evidence="4 5" key="1">
    <citation type="submission" date="2018-05" db="EMBL/GenBank/DDBJ databases">
        <title>Rhodoferax soyangensis sp.nov., isolated from an oligotrophic freshwater lake.</title>
        <authorList>
            <person name="Park M."/>
        </authorList>
    </citation>
    <scope>NUCLEOTIDE SEQUENCE [LARGE SCALE GENOMIC DNA]</scope>
    <source>
        <strain evidence="4 5">IMCC26218</strain>
    </source>
</reference>
<keyword evidence="2" id="KW-1133">Transmembrane helix</keyword>
<dbReference type="Proteomes" id="UP000260665">
    <property type="component" value="Unassembled WGS sequence"/>
</dbReference>
<feature type="region of interest" description="Disordered" evidence="1">
    <location>
        <begin position="119"/>
        <end position="187"/>
    </location>
</feature>
<dbReference type="AlphaFoldDB" id="A0A3E1REE9"/>
<gene>
    <name evidence="4" type="ORF">DIC66_07820</name>
</gene>
<name>A0A3E1REE9_9BURK</name>
<keyword evidence="2" id="KW-0472">Membrane</keyword>
<dbReference type="InterPro" id="IPR036680">
    <property type="entry name" value="SPOR-like_sf"/>
</dbReference>
<proteinExistence type="predicted"/>
<feature type="compositionally biased region" description="Basic and acidic residues" evidence="1">
    <location>
        <begin position="123"/>
        <end position="137"/>
    </location>
</feature>
<feature type="compositionally biased region" description="Basic and acidic residues" evidence="1">
    <location>
        <begin position="152"/>
        <end position="187"/>
    </location>
</feature>
<protein>
    <recommendedName>
        <fullName evidence="3">SPOR domain-containing protein</fullName>
    </recommendedName>
</protein>
<evidence type="ECO:0000313" key="5">
    <source>
        <dbReference type="Proteomes" id="UP000260665"/>
    </source>
</evidence>
<dbReference type="SUPFAM" id="SSF110997">
    <property type="entry name" value="Sporulation related repeat"/>
    <property type="match status" value="1"/>
</dbReference>
<keyword evidence="2" id="KW-0812">Transmembrane</keyword>
<dbReference type="PROSITE" id="PS51724">
    <property type="entry name" value="SPOR"/>
    <property type="match status" value="1"/>
</dbReference>
<feature type="transmembrane region" description="Helical" evidence="2">
    <location>
        <begin position="34"/>
        <end position="52"/>
    </location>
</feature>
<dbReference type="GO" id="GO:0042834">
    <property type="term" value="F:peptidoglycan binding"/>
    <property type="evidence" value="ECO:0007669"/>
    <property type="project" value="InterPro"/>
</dbReference>
<dbReference type="Gene3D" id="3.30.70.1070">
    <property type="entry name" value="Sporulation related repeat"/>
    <property type="match status" value="1"/>
</dbReference>
<feature type="domain" description="SPOR" evidence="3">
    <location>
        <begin position="189"/>
        <end position="267"/>
    </location>
</feature>
<evidence type="ECO:0000259" key="3">
    <source>
        <dbReference type="PROSITE" id="PS51724"/>
    </source>
</evidence>
<dbReference type="PANTHER" id="PTHR38687:SF1">
    <property type="entry name" value="CELL DIVISION PROTEIN DEDD"/>
    <property type="match status" value="1"/>
</dbReference>
<dbReference type="Pfam" id="PF05036">
    <property type="entry name" value="SPOR"/>
    <property type="match status" value="1"/>
</dbReference>
<dbReference type="GO" id="GO:0030428">
    <property type="term" value="C:cell septum"/>
    <property type="evidence" value="ECO:0007669"/>
    <property type="project" value="TreeGrafter"/>
</dbReference>
<evidence type="ECO:0000313" key="4">
    <source>
        <dbReference type="EMBL" id="RFO97745.1"/>
    </source>
</evidence>
<dbReference type="GO" id="GO:0032153">
    <property type="term" value="C:cell division site"/>
    <property type="evidence" value="ECO:0007669"/>
    <property type="project" value="TreeGrafter"/>
</dbReference>
<dbReference type="PANTHER" id="PTHR38687">
    <property type="entry name" value="CELL DIVISION PROTEIN DEDD-RELATED"/>
    <property type="match status" value="1"/>
</dbReference>
<dbReference type="InterPro" id="IPR052521">
    <property type="entry name" value="Cell_div_SPOR-domain"/>
</dbReference>
<comment type="caution">
    <text evidence="4">The sequence shown here is derived from an EMBL/GenBank/DDBJ whole genome shotgun (WGS) entry which is preliminary data.</text>
</comment>